<dbReference type="Pfam" id="PF06267">
    <property type="entry name" value="DUF1028"/>
    <property type="match status" value="1"/>
</dbReference>
<dbReference type="RefSeq" id="WP_088700433.1">
    <property type="nucleotide sequence ID" value="NZ_JPUA01000033.1"/>
</dbReference>
<dbReference type="AlphaFoldDB" id="A0A246RZI1"/>
<evidence type="ECO:0000313" key="2">
    <source>
        <dbReference type="Proteomes" id="UP000197334"/>
    </source>
</evidence>
<name>A0A246RZI1_9GAMM</name>
<keyword evidence="2" id="KW-1185">Reference proteome</keyword>
<dbReference type="SUPFAM" id="SSF56235">
    <property type="entry name" value="N-terminal nucleophile aminohydrolases (Ntn hydrolases)"/>
    <property type="match status" value="1"/>
</dbReference>
<dbReference type="EMBL" id="JPUA01000033">
    <property type="protein sequence ID" value="OWV29377.1"/>
    <property type="molecule type" value="Genomic_DNA"/>
</dbReference>
<accession>A0A246RZI1</accession>
<gene>
    <name evidence="1" type="ORF">JI62_12100</name>
</gene>
<organism evidence="1 2">
    <name type="scientific">Halomonas campaniensis</name>
    <dbReference type="NCBI Taxonomy" id="213554"/>
    <lineage>
        <taxon>Bacteria</taxon>
        <taxon>Pseudomonadati</taxon>
        <taxon>Pseudomonadota</taxon>
        <taxon>Gammaproteobacteria</taxon>
        <taxon>Oceanospirillales</taxon>
        <taxon>Halomonadaceae</taxon>
        <taxon>Halomonas</taxon>
    </lineage>
</organism>
<reference evidence="1 2" key="1">
    <citation type="submission" date="2014-08" db="EMBL/GenBank/DDBJ databases">
        <title>Draft genome sequence of a novel L-asparaginase producing marine bacterium, Halomonas campaniensis.</title>
        <authorList>
            <person name="Sundarakrishnan B."/>
            <person name="Moushumi Priya A."/>
            <person name="Raman G."/>
            <person name="Sakthivel N."/>
            <person name="Park S."/>
            <person name="Jayachandran S."/>
        </authorList>
    </citation>
    <scope>NUCLEOTIDE SEQUENCE [LARGE SCALE GENOMIC DNA]</scope>
    <source>
        <strain evidence="1 2">SK03</strain>
    </source>
</reference>
<dbReference type="PANTHER" id="PTHR39328">
    <property type="entry name" value="BLL2871 PROTEIN"/>
    <property type="match status" value="1"/>
</dbReference>
<protein>
    <recommendedName>
        <fullName evidence="3">DUF1028 domain-containing protein</fullName>
    </recommendedName>
</protein>
<dbReference type="OrthoDB" id="9790012at2"/>
<sequence length="233" mass="25069">MTLSLVHCNPATGTVAAITATGGVAVGGYVHHCWRGTGACVTQGLFTNPWYPARIYEALAAGASARQALRAAVSEDSDSGFRQCLVMDSQGRTSVHSGAENVPEVAETCFPSVAAVGNMLQSAEVVRIFAERFLRLSATNSSAAIQRNESPRFPVHHDQHLLTHLIDALDAALSAGGDKRGARSAALRIESFHQAPIDLRIDWSEDVVGALRALVDEFMAENFQAFWRQLPLR</sequence>
<dbReference type="PANTHER" id="PTHR39328:SF1">
    <property type="entry name" value="BLL2871 PROTEIN"/>
    <property type="match status" value="1"/>
</dbReference>
<dbReference type="InterPro" id="IPR029055">
    <property type="entry name" value="Ntn_hydrolases_N"/>
</dbReference>
<evidence type="ECO:0000313" key="1">
    <source>
        <dbReference type="EMBL" id="OWV29377.1"/>
    </source>
</evidence>
<dbReference type="InterPro" id="IPR010430">
    <property type="entry name" value="DUF1028"/>
</dbReference>
<proteinExistence type="predicted"/>
<evidence type="ECO:0008006" key="3">
    <source>
        <dbReference type="Google" id="ProtNLM"/>
    </source>
</evidence>
<dbReference type="Gene3D" id="3.60.20.10">
    <property type="entry name" value="Glutamine Phosphoribosylpyrophosphate, subunit 1, domain 1"/>
    <property type="match status" value="1"/>
</dbReference>
<comment type="caution">
    <text evidence="1">The sequence shown here is derived from an EMBL/GenBank/DDBJ whole genome shotgun (WGS) entry which is preliminary data.</text>
</comment>
<dbReference type="Proteomes" id="UP000197334">
    <property type="component" value="Unassembled WGS sequence"/>
</dbReference>